<gene>
    <name evidence="1" type="ORF">ABT39_MTgene5983</name>
</gene>
<proteinExistence type="predicted"/>
<geneLocation type="mitochondrion" evidence="1"/>
<reference evidence="1" key="1">
    <citation type="journal article" date="2015" name="Genome Biol. Evol.">
        <title>Organellar Genomes of White Spruce (Picea glauca): Assembly and Annotation.</title>
        <authorList>
            <person name="Jackman S.D."/>
            <person name="Warren R.L."/>
            <person name="Gibb E.A."/>
            <person name="Vandervalk B.P."/>
            <person name="Mohamadi H."/>
            <person name="Chu J."/>
            <person name="Raymond A."/>
            <person name="Pleasance S."/>
            <person name="Coope R."/>
            <person name="Wildung M.R."/>
            <person name="Ritland C.E."/>
            <person name="Bousquet J."/>
            <person name="Jones S.J."/>
            <person name="Bohlmann J."/>
            <person name="Birol I."/>
        </authorList>
    </citation>
    <scope>NUCLEOTIDE SEQUENCE [LARGE SCALE GENOMIC DNA]</scope>
    <source>
        <tissue evidence="1">Flushing bud</tissue>
    </source>
</reference>
<dbReference type="AlphaFoldDB" id="A0A101LX51"/>
<keyword evidence="1" id="KW-0496">Mitochondrion</keyword>
<protein>
    <submittedName>
        <fullName evidence="1">Uncharacterized protein</fullName>
    </submittedName>
</protein>
<evidence type="ECO:0000313" key="1">
    <source>
        <dbReference type="EMBL" id="KUM46979.1"/>
    </source>
</evidence>
<sequence>MKRYRWEICIRKGRETLISIEKSSIRTPKGTRYLRRVKVAIQRIFISISDVGGTAREAKAQQKIFTGQGFVYPFQPSYTRRSYIAGPIETQDSFSSIGCRIYGVLYLLSRCLTEQYRKLNS</sequence>
<name>A0A101LX51_PICGL</name>
<comment type="caution">
    <text evidence="1">The sequence shown here is derived from an EMBL/GenBank/DDBJ whole genome shotgun (WGS) entry which is preliminary data.</text>
</comment>
<dbReference type="EMBL" id="LKAM01000008">
    <property type="protein sequence ID" value="KUM46979.1"/>
    <property type="molecule type" value="Genomic_DNA"/>
</dbReference>
<accession>A0A101LX51</accession>
<organism evidence="1">
    <name type="scientific">Picea glauca</name>
    <name type="common">White spruce</name>
    <name type="synonym">Pinus glauca</name>
    <dbReference type="NCBI Taxonomy" id="3330"/>
    <lineage>
        <taxon>Eukaryota</taxon>
        <taxon>Viridiplantae</taxon>
        <taxon>Streptophyta</taxon>
        <taxon>Embryophyta</taxon>
        <taxon>Tracheophyta</taxon>
        <taxon>Spermatophyta</taxon>
        <taxon>Pinopsida</taxon>
        <taxon>Pinidae</taxon>
        <taxon>Conifers I</taxon>
        <taxon>Pinales</taxon>
        <taxon>Pinaceae</taxon>
        <taxon>Picea</taxon>
    </lineage>
</organism>